<dbReference type="InParanoid" id="A0A0D1XP15"/>
<dbReference type="OrthoDB" id="2264563at2759"/>
<dbReference type="InterPro" id="IPR027267">
    <property type="entry name" value="AH/BAR_dom_sf"/>
</dbReference>
<evidence type="ECO:0000256" key="2">
    <source>
        <dbReference type="SAM" id="MobiDB-lite"/>
    </source>
</evidence>
<protein>
    <recommendedName>
        <fullName evidence="3">PH domain-containing protein</fullName>
    </recommendedName>
</protein>
<proteinExistence type="predicted"/>
<dbReference type="InterPro" id="IPR046868">
    <property type="entry name" value="BAR_4"/>
</dbReference>
<organism evidence="4 5">
    <name type="scientific">Verruconis gallopava</name>
    <dbReference type="NCBI Taxonomy" id="253628"/>
    <lineage>
        <taxon>Eukaryota</taxon>
        <taxon>Fungi</taxon>
        <taxon>Dikarya</taxon>
        <taxon>Ascomycota</taxon>
        <taxon>Pezizomycotina</taxon>
        <taxon>Dothideomycetes</taxon>
        <taxon>Pleosporomycetidae</taxon>
        <taxon>Venturiales</taxon>
        <taxon>Sympoventuriaceae</taxon>
        <taxon>Verruconis</taxon>
    </lineage>
</organism>
<dbReference type="Pfam" id="PF20400">
    <property type="entry name" value="BAR_4"/>
    <property type="match status" value="1"/>
</dbReference>
<dbReference type="PANTHER" id="PTHR31941:SF1">
    <property type="entry name" value="CYTOSKELETAL SIGNALING PROTEIN SLM1"/>
    <property type="match status" value="1"/>
</dbReference>
<feature type="region of interest" description="Disordered" evidence="2">
    <location>
        <begin position="516"/>
        <end position="539"/>
    </location>
</feature>
<evidence type="ECO:0000259" key="3">
    <source>
        <dbReference type="PROSITE" id="PS50003"/>
    </source>
</evidence>
<feature type="domain" description="PH" evidence="3">
    <location>
        <begin position="309"/>
        <end position="417"/>
    </location>
</feature>
<evidence type="ECO:0000313" key="5">
    <source>
        <dbReference type="Proteomes" id="UP000053259"/>
    </source>
</evidence>
<dbReference type="GeneID" id="27312586"/>
<gene>
    <name evidence="4" type="ORF">PV09_04613</name>
</gene>
<dbReference type="SUPFAM" id="SSF103657">
    <property type="entry name" value="BAR/IMD domain-like"/>
    <property type="match status" value="1"/>
</dbReference>
<feature type="region of interest" description="Disordered" evidence="2">
    <location>
        <begin position="1"/>
        <end position="34"/>
    </location>
</feature>
<dbReference type="HOGENOM" id="CLU_038067_0_0_1"/>
<dbReference type="InterPro" id="IPR046869">
    <property type="entry name" value="SLM1/RGC1-like_PH"/>
</dbReference>
<dbReference type="SMART" id="SM00233">
    <property type="entry name" value="PH"/>
    <property type="match status" value="1"/>
</dbReference>
<name>A0A0D1XP15_9PEZI</name>
<dbReference type="AlphaFoldDB" id="A0A0D1XP15"/>
<keyword evidence="5" id="KW-1185">Reference proteome</keyword>
<dbReference type="SUPFAM" id="SSF50729">
    <property type="entry name" value="PH domain-like"/>
    <property type="match status" value="1"/>
</dbReference>
<dbReference type="InterPro" id="IPR001849">
    <property type="entry name" value="PH_domain"/>
</dbReference>
<dbReference type="Pfam" id="PF20399">
    <property type="entry name" value="PH_20"/>
    <property type="match status" value="1"/>
</dbReference>
<reference evidence="4 5" key="1">
    <citation type="submission" date="2015-01" db="EMBL/GenBank/DDBJ databases">
        <title>The Genome Sequence of Ochroconis gallopava CBS43764.</title>
        <authorList>
            <consortium name="The Broad Institute Genomics Platform"/>
            <person name="Cuomo C."/>
            <person name="de Hoog S."/>
            <person name="Gorbushina A."/>
            <person name="Stielow B."/>
            <person name="Teixiera M."/>
            <person name="Abouelleil A."/>
            <person name="Chapman S.B."/>
            <person name="Priest M."/>
            <person name="Young S.K."/>
            <person name="Wortman J."/>
            <person name="Nusbaum C."/>
            <person name="Birren B."/>
        </authorList>
    </citation>
    <scope>NUCLEOTIDE SEQUENCE [LARGE SCALE GENOMIC DNA]</scope>
    <source>
        <strain evidence="4 5">CBS 43764</strain>
    </source>
</reference>
<dbReference type="Proteomes" id="UP000053259">
    <property type="component" value="Unassembled WGS sequence"/>
</dbReference>
<feature type="compositionally biased region" description="Polar residues" evidence="2">
    <location>
        <begin position="16"/>
        <end position="27"/>
    </location>
</feature>
<dbReference type="EMBL" id="KN847541">
    <property type="protein sequence ID" value="KIW04321.1"/>
    <property type="molecule type" value="Genomic_DNA"/>
</dbReference>
<dbReference type="CDD" id="cd13311">
    <property type="entry name" value="PH_Slm1"/>
    <property type="match status" value="1"/>
</dbReference>
<dbReference type="Gene3D" id="1.20.1270.60">
    <property type="entry name" value="Arfaptin homology (AH) domain/BAR domain"/>
    <property type="match status" value="1"/>
</dbReference>
<dbReference type="VEuPathDB" id="FungiDB:PV09_04613"/>
<dbReference type="PROSITE" id="PS50003">
    <property type="entry name" value="PH_DOMAIN"/>
    <property type="match status" value="1"/>
</dbReference>
<evidence type="ECO:0000256" key="1">
    <source>
        <dbReference type="ARBA" id="ARBA00022553"/>
    </source>
</evidence>
<sequence>MSATASAPVTGDLPTRSGTVMTKSSTLSDEDAVPAEDTSEVTKLFSERLQAWKHACGYLEDYIKATEKMHHSHGKEYEKVLKTVSNPLKEGHHFDQNLGGVAGMFESIRSNTTGIANANFETEKVLKGTVLPIFERLHAEIKNKTKELTKGAGKGAKSVDKARNVTQKHIELLGQQAAAFDSTGGKVHAHEDPYLLHRGVRHRLNKQIIEENNNRQDMIQVQNSFAQFEAHVLQTIQHGMGQFNQVVAKQMDQTKIMYGDMTSTAQQIPADFEWNGFVHRNSDILIDPQAPPRSLATVSFPNQDHPSTQPLIAGSLERKSKLTRSYKAAYYVVTPSKYLHEFETDDDLAKDPTPENSLYLPDCVVGALDGAKFAIKGKDVSKGKLGVNISTTHEYQLKAHTPADAQTWYNIIRAAAGQVTTELPDASVPTSPVSPNVQTSQDASLNAALAEQKHQQSALTTEGIATTDNVAGTTPATAAPAGATTTAPAAGTVPVATTVPAGTAVSTSTAVPATTTTVPATTNVPTTTAPTTATMPEKI</sequence>
<dbReference type="InterPro" id="IPR043453">
    <property type="entry name" value="Slm1_PH"/>
</dbReference>
<dbReference type="Gene3D" id="2.30.29.30">
    <property type="entry name" value="Pleckstrin-homology domain (PH domain)/Phosphotyrosine-binding domain (PTB)"/>
    <property type="match status" value="1"/>
</dbReference>
<accession>A0A0D1XP15</accession>
<dbReference type="STRING" id="253628.A0A0D1XP15"/>
<dbReference type="PANTHER" id="PTHR31941">
    <property type="entry name" value="CYTOSKELETAL SIGNALING PROTEIN SLM1"/>
    <property type="match status" value="1"/>
</dbReference>
<dbReference type="InterPro" id="IPR011993">
    <property type="entry name" value="PH-like_dom_sf"/>
</dbReference>
<dbReference type="RefSeq" id="XP_016214190.1">
    <property type="nucleotide sequence ID" value="XM_016357988.1"/>
</dbReference>
<keyword evidence="1" id="KW-0597">Phosphoprotein</keyword>
<evidence type="ECO:0000313" key="4">
    <source>
        <dbReference type="EMBL" id="KIW04321.1"/>
    </source>
</evidence>